<feature type="transmembrane region" description="Helical" evidence="2">
    <location>
        <begin position="36"/>
        <end position="57"/>
    </location>
</feature>
<feature type="domain" description="DUF4349" evidence="3">
    <location>
        <begin position="106"/>
        <end position="311"/>
    </location>
</feature>
<keyword evidence="2" id="KW-1133">Transmembrane helix</keyword>
<feature type="compositionally biased region" description="Polar residues" evidence="1">
    <location>
        <begin position="86"/>
        <end position="97"/>
    </location>
</feature>
<evidence type="ECO:0000259" key="3">
    <source>
        <dbReference type="Pfam" id="PF14257"/>
    </source>
</evidence>
<reference evidence="4 5" key="1">
    <citation type="submission" date="2019-06" db="EMBL/GenBank/DDBJ databases">
        <title>Aeromicrobium sp. nov., isolated from a maize field.</title>
        <authorList>
            <person name="Lin S.-Y."/>
            <person name="Tsai C.-F."/>
            <person name="Young C.-C."/>
        </authorList>
    </citation>
    <scope>NUCLEOTIDE SEQUENCE [LARGE SCALE GENOMIC DNA]</scope>
    <source>
        <strain evidence="4 5">CC-CFT486</strain>
    </source>
</reference>
<dbReference type="EMBL" id="VDUX01000002">
    <property type="protein sequence ID" value="TXL62137.1"/>
    <property type="molecule type" value="Genomic_DNA"/>
</dbReference>
<sequence length="320" mass="33980">MTTPQLEERRIDAMRDSVMAAVDADVARRGRRTRRVLAGTVAACAVAVIGGLGVTALQSPDTRAEHATAADSAARDTAAPSEAGGDTSSFDAPQSSKAAPDADADREVITTGTVNVTVKDPTGSAQKFATWVEGHRGRVDQRTQNSDDGGTSAFLTVRVPSTQVSRAVEQLRGYGKVGSVELQHQDVTTQGRDLDARIKALRISIDRLERILADARSTGQVISAENALTQRQEQLESLVAQRSALTGQVELATLSVDFLQKESTSSVDPGGFRGGLEDGWNALVDVVNGVVELAGVLLPWLGVLLVAVLGWLGLRRFRRT</sequence>
<evidence type="ECO:0000313" key="5">
    <source>
        <dbReference type="Proteomes" id="UP000321571"/>
    </source>
</evidence>
<proteinExistence type="predicted"/>
<keyword evidence="2" id="KW-0812">Transmembrane</keyword>
<evidence type="ECO:0000313" key="4">
    <source>
        <dbReference type="EMBL" id="TXL62137.1"/>
    </source>
</evidence>
<name>A0A5C8NM42_9ACTN</name>
<dbReference type="Pfam" id="PF14257">
    <property type="entry name" value="DUF4349"/>
    <property type="match status" value="1"/>
</dbReference>
<feature type="compositionally biased region" description="Low complexity" evidence="1">
    <location>
        <begin position="69"/>
        <end position="79"/>
    </location>
</feature>
<feature type="transmembrane region" description="Helical" evidence="2">
    <location>
        <begin position="293"/>
        <end position="314"/>
    </location>
</feature>
<keyword evidence="5" id="KW-1185">Reference proteome</keyword>
<gene>
    <name evidence="4" type="ORF">FHP06_05360</name>
</gene>
<dbReference type="AlphaFoldDB" id="A0A5C8NM42"/>
<dbReference type="OrthoDB" id="186919at2"/>
<keyword evidence="2" id="KW-0472">Membrane</keyword>
<evidence type="ECO:0000256" key="2">
    <source>
        <dbReference type="SAM" id="Phobius"/>
    </source>
</evidence>
<feature type="region of interest" description="Disordered" evidence="1">
    <location>
        <begin position="63"/>
        <end position="107"/>
    </location>
</feature>
<accession>A0A5C8NM42</accession>
<protein>
    <submittedName>
        <fullName evidence="4">DUF4349 domain-containing protein</fullName>
    </submittedName>
</protein>
<dbReference type="Proteomes" id="UP000321571">
    <property type="component" value="Unassembled WGS sequence"/>
</dbReference>
<comment type="caution">
    <text evidence="4">The sequence shown here is derived from an EMBL/GenBank/DDBJ whole genome shotgun (WGS) entry which is preliminary data.</text>
</comment>
<organism evidence="4 5">
    <name type="scientific">Aeromicrobium terrae</name>
    <dbReference type="NCBI Taxonomy" id="2498846"/>
    <lineage>
        <taxon>Bacteria</taxon>
        <taxon>Bacillati</taxon>
        <taxon>Actinomycetota</taxon>
        <taxon>Actinomycetes</taxon>
        <taxon>Propionibacteriales</taxon>
        <taxon>Nocardioidaceae</taxon>
        <taxon>Aeromicrobium</taxon>
    </lineage>
</organism>
<dbReference type="RefSeq" id="WP_147684537.1">
    <property type="nucleotide sequence ID" value="NZ_VDUX01000002.1"/>
</dbReference>
<evidence type="ECO:0000256" key="1">
    <source>
        <dbReference type="SAM" id="MobiDB-lite"/>
    </source>
</evidence>
<dbReference type="InterPro" id="IPR025645">
    <property type="entry name" value="DUF4349"/>
</dbReference>